<organism evidence="1 2">
    <name type="scientific">Panagrolaimus sp. JU765</name>
    <dbReference type="NCBI Taxonomy" id="591449"/>
    <lineage>
        <taxon>Eukaryota</taxon>
        <taxon>Metazoa</taxon>
        <taxon>Ecdysozoa</taxon>
        <taxon>Nematoda</taxon>
        <taxon>Chromadorea</taxon>
        <taxon>Rhabditida</taxon>
        <taxon>Tylenchina</taxon>
        <taxon>Panagrolaimomorpha</taxon>
        <taxon>Panagrolaimoidea</taxon>
        <taxon>Panagrolaimidae</taxon>
        <taxon>Panagrolaimus</taxon>
    </lineage>
</organism>
<proteinExistence type="predicted"/>
<reference evidence="2" key="1">
    <citation type="submission" date="2022-11" db="UniProtKB">
        <authorList>
            <consortium name="WormBaseParasite"/>
        </authorList>
    </citation>
    <scope>IDENTIFICATION</scope>
</reference>
<dbReference type="WBParaSite" id="JU765_v2.g4016.t2">
    <property type="protein sequence ID" value="JU765_v2.g4016.t2"/>
    <property type="gene ID" value="JU765_v2.g4016"/>
</dbReference>
<protein>
    <submittedName>
        <fullName evidence="2">7TM GPCR serpentine receptor class x (Srx) domain-containing protein</fullName>
    </submittedName>
</protein>
<name>A0AC34R6X0_9BILA</name>
<dbReference type="Proteomes" id="UP000887576">
    <property type="component" value="Unplaced"/>
</dbReference>
<evidence type="ECO:0000313" key="2">
    <source>
        <dbReference type="WBParaSite" id="JU765_v2.g4016.t2"/>
    </source>
</evidence>
<evidence type="ECO:0000313" key="1">
    <source>
        <dbReference type="Proteomes" id="UP000887576"/>
    </source>
</evidence>
<sequence>MDDITIRTSTNRAGGDGHELPLAITRYWTSLLMLLVGLFGLIANVLAIKFIRKNPMLQSNFGFLLIFQALCGGGILMGFIFWVVPMTVTASDFSYSYFGYKIGHLMGYLHLITLVVQIGKSVNRFIAIAILLFVFNFQRSIAVKISNSNVTLNLNLPLASRLPQQYSTYGNSIRSSSSGRKSG</sequence>
<accession>A0AC34R6X0</accession>